<evidence type="ECO:0000313" key="1">
    <source>
        <dbReference type="EMBL" id="SUZ50151.1"/>
    </source>
</evidence>
<dbReference type="HAMAP" id="MF_00386">
    <property type="entry name" value="UPF0161_YidD"/>
    <property type="match status" value="1"/>
</dbReference>
<evidence type="ECO:0008006" key="2">
    <source>
        <dbReference type="Google" id="ProtNLM"/>
    </source>
</evidence>
<dbReference type="InterPro" id="IPR002696">
    <property type="entry name" value="Membr_insert_effic_factor_YidD"/>
</dbReference>
<dbReference type="SMART" id="SM01234">
    <property type="entry name" value="Haemolytic"/>
    <property type="match status" value="1"/>
</dbReference>
<dbReference type="NCBIfam" id="TIGR00278">
    <property type="entry name" value="membrane protein insertion efficiency factor YidD"/>
    <property type="match status" value="1"/>
</dbReference>
<gene>
    <name evidence="1" type="ORF">METZ01_LOCUS3005</name>
</gene>
<accession>A0A381N6C0</accession>
<dbReference type="EMBL" id="UINC01000155">
    <property type="protein sequence ID" value="SUZ50151.1"/>
    <property type="molecule type" value="Genomic_DNA"/>
</dbReference>
<organism evidence="1">
    <name type="scientific">marine metagenome</name>
    <dbReference type="NCBI Taxonomy" id="408172"/>
    <lineage>
        <taxon>unclassified sequences</taxon>
        <taxon>metagenomes</taxon>
        <taxon>ecological metagenomes</taxon>
    </lineage>
</organism>
<sequence length="83" mass="9607">MRYKKLVALPFLAMIRIYARFISPFLGMNCRFQPTCSKYAEESIKRFGLFSGGWLTLKRIVRCNPWGGSGYDPVPENISKRNI</sequence>
<proteinExistence type="inferred from homology"/>
<protein>
    <recommendedName>
        <fullName evidence="2">Membrane protein insertion efficiency factor YidD</fullName>
    </recommendedName>
</protein>
<dbReference type="PANTHER" id="PTHR33383:SF1">
    <property type="entry name" value="MEMBRANE PROTEIN INSERTION EFFICIENCY FACTOR-RELATED"/>
    <property type="match status" value="1"/>
</dbReference>
<reference evidence="1" key="1">
    <citation type="submission" date="2018-05" db="EMBL/GenBank/DDBJ databases">
        <authorList>
            <person name="Lanie J.A."/>
            <person name="Ng W.-L."/>
            <person name="Kazmierczak K.M."/>
            <person name="Andrzejewski T.M."/>
            <person name="Davidsen T.M."/>
            <person name="Wayne K.J."/>
            <person name="Tettelin H."/>
            <person name="Glass J.I."/>
            <person name="Rusch D."/>
            <person name="Podicherti R."/>
            <person name="Tsui H.-C.T."/>
            <person name="Winkler M.E."/>
        </authorList>
    </citation>
    <scope>NUCLEOTIDE SEQUENCE</scope>
</reference>
<dbReference type="AlphaFoldDB" id="A0A381N6C0"/>
<dbReference type="PANTHER" id="PTHR33383">
    <property type="entry name" value="MEMBRANE PROTEIN INSERTION EFFICIENCY FACTOR-RELATED"/>
    <property type="match status" value="1"/>
</dbReference>
<dbReference type="Pfam" id="PF01809">
    <property type="entry name" value="YidD"/>
    <property type="match status" value="1"/>
</dbReference>
<name>A0A381N6C0_9ZZZZ</name>